<comment type="caution">
    <text evidence="2">The sequence shown here is derived from an EMBL/GenBank/DDBJ whole genome shotgun (WGS) entry which is preliminary data.</text>
</comment>
<feature type="compositionally biased region" description="Basic and acidic residues" evidence="1">
    <location>
        <begin position="98"/>
        <end position="129"/>
    </location>
</feature>
<reference evidence="2 3" key="1">
    <citation type="submission" date="2017-04" db="EMBL/GenBank/DDBJ databases">
        <title>The genome sequence of Parageobacillus galactosidasius DSM 18751.</title>
        <authorList>
            <person name="Ramaloko W.T."/>
            <person name="Koen N."/>
            <person name="Polliack S."/>
            <person name="Aliyu H."/>
            <person name="Lebre P."/>
            <person name="Mohr T."/>
            <person name="Oswald F."/>
            <person name="Zwick M."/>
            <person name="Neumann A."/>
            <person name="Syldatk C."/>
            <person name="Cowan D."/>
            <person name="De Maayer P."/>
        </authorList>
    </citation>
    <scope>NUCLEOTIDE SEQUENCE [LARGE SCALE GENOMIC DNA]</scope>
    <source>
        <strain evidence="2 3">DSM 18751</strain>
    </source>
</reference>
<protein>
    <submittedName>
        <fullName evidence="2">Uncharacterized protein</fullName>
    </submittedName>
</protein>
<accession>A0A226QJ65</accession>
<evidence type="ECO:0000256" key="1">
    <source>
        <dbReference type="SAM" id="MobiDB-lite"/>
    </source>
</evidence>
<feature type="region of interest" description="Disordered" evidence="1">
    <location>
        <begin position="92"/>
        <end position="129"/>
    </location>
</feature>
<evidence type="ECO:0000313" key="2">
    <source>
        <dbReference type="EMBL" id="OXB92613.1"/>
    </source>
</evidence>
<name>A0A226QJ65_9BACL</name>
<sequence length="129" mass="15462">MSNEYSDEQNQVFIDYMDEYRNLIDGESPKETERITKAFARQLMKTVPLLSDRNIKGNGVAERLVYFDNLLAGVPFPFDYYLDGTYEKYFGKLPRKNGSKEPNKWKTQHEMRREKEYKQKRLRERGEHP</sequence>
<dbReference type="AlphaFoldDB" id="A0A226QJ65"/>
<organism evidence="2 3">
    <name type="scientific">Parageobacillus galactosidasius</name>
    <dbReference type="NCBI Taxonomy" id="883812"/>
    <lineage>
        <taxon>Bacteria</taxon>
        <taxon>Bacillati</taxon>
        <taxon>Bacillota</taxon>
        <taxon>Bacilli</taxon>
        <taxon>Bacillales</taxon>
        <taxon>Anoxybacillaceae</taxon>
        <taxon>Parageobacillus</taxon>
    </lineage>
</organism>
<dbReference type="EMBL" id="NDYL01000002">
    <property type="protein sequence ID" value="OXB92613.1"/>
    <property type="molecule type" value="Genomic_DNA"/>
</dbReference>
<proteinExistence type="predicted"/>
<evidence type="ECO:0000313" key="3">
    <source>
        <dbReference type="Proteomes" id="UP000198394"/>
    </source>
</evidence>
<keyword evidence="3" id="KW-1185">Reference proteome</keyword>
<dbReference type="Proteomes" id="UP000198394">
    <property type="component" value="Unassembled WGS sequence"/>
</dbReference>
<dbReference type="RefSeq" id="WP_089097988.1">
    <property type="nucleotide sequence ID" value="NZ_NDYL01000002.1"/>
</dbReference>
<gene>
    <name evidence="2" type="ORF">B9L23_15690</name>
</gene>